<protein>
    <submittedName>
        <fullName evidence="2">Uncharacterized protein</fullName>
    </submittedName>
</protein>
<sequence>MVGCFSSICEVKLLINRPFTPTRDGVAFLVRLFLLYLSSFLSPCFSVINFRARHIAHIVNRVLFFLFVTFSITALSLQSPEAQPFWQFDLKKRGND</sequence>
<dbReference type="EMBL" id="CM018038">
    <property type="protein sequence ID" value="KAA8538052.1"/>
    <property type="molecule type" value="Genomic_DNA"/>
</dbReference>
<keyword evidence="1" id="KW-1133">Transmembrane helix</keyword>
<proteinExistence type="predicted"/>
<accession>A0A5J5B840</accession>
<dbReference type="AlphaFoldDB" id="A0A5J5B840"/>
<organism evidence="2 3">
    <name type="scientific">Nyssa sinensis</name>
    <dbReference type="NCBI Taxonomy" id="561372"/>
    <lineage>
        <taxon>Eukaryota</taxon>
        <taxon>Viridiplantae</taxon>
        <taxon>Streptophyta</taxon>
        <taxon>Embryophyta</taxon>
        <taxon>Tracheophyta</taxon>
        <taxon>Spermatophyta</taxon>
        <taxon>Magnoliopsida</taxon>
        <taxon>eudicotyledons</taxon>
        <taxon>Gunneridae</taxon>
        <taxon>Pentapetalae</taxon>
        <taxon>asterids</taxon>
        <taxon>Cornales</taxon>
        <taxon>Nyssaceae</taxon>
        <taxon>Nyssa</taxon>
    </lineage>
</organism>
<keyword evidence="3" id="KW-1185">Reference proteome</keyword>
<dbReference type="Proteomes" id="UP000325577">
    <property type="component" value="Linkage Group LG15"/>
</dbReference>
<evidence type="ECO:0000256" key="1">
    <source>
        <dbReference type="SAM" id="Phobius"/>
    </source>
</evidence>
<keyword evidence="1" id="KW-0812">Transmembrane</keyword>
<feature type="transmembrane region" description="Helical" evidence="1">
    <location>
        <begin position="62"/>
        <end position="79"/>
    </location>
</feature>
<name>A0A5J5B840_9ASTE</name>
<gene>
    <name evidence="2" type="ORF">F0562_027368</name>
</gene>
<reference evidence="2 3" key="1">
    <citation type="submission" date="2019-09" db="EMBL/GenBank/DDBJ databases">
        <title>A chromosome-level genome assembly of the Chinese tupelo Nyssa sinensis.</title>
        <authorList>
            <person name="Yang X."/>
            <person name="Kang M."/>
            <person name="Yang Y."/>
            <person name="Xiong H."/>
            <person name="Wang M."/>
            <person name="Zhang Z."/>
            <person name="Wang Z."/>
            <person name="Wu H."/>
            <person name="Ma T."/>
            <person name="Liu J."/>
            <person name="Xi Z."/>
        </authorList>
    </citation>
    <scope>NUCLEOTIDE SEQUENCE [LARGE SCALE GENOMIC DNA]</scope>
    <source>
        <strain evidence="2">J267</strain>
        <tissue evidence="2">Leaf</tissue>
    </source>
</reference>
<feature type="transmembrane region" description="Helical" evidence="1">
    <location>
        <begin position="28"/>
        <end position="50"/>
    </location>
</feature>
<keyword evidence="1" id="KW-0472">Membrane</keyword>
<evidence type="ECO:0000313" key="3">
    <source>
        <dbReference type="Proteomes" id="UP000325577"/>
    </source>
</evidence>
<evidence type="ECO:0000313" key="2">
    <source>
        <dbReference type="EMBL" id="KAA8538052.1"/>
    </source>
</evidence>